<gene>
    <name evidence="6" type="ORF">ATO3_04735</name>
</gene>
<keyword evidence="7" id="KW-1185">Reference proteome</keyword>
<reference evidence="6 7" key="1">
    <citation type="submission" date="2013-04" db="EMBL/GenBank/DDBJ databases">
        <title>Oceanicola sp. 22II1-22F33 Genome Sequencing.</title>
        <authorList>
            <person name="Lai Q."/>
            <person name="Li G."/>
            <person name="Shao Z."/>
        </authorList>
    </citation>
    <scope>NUCLEOTIDE SEQUENCE [LARGE SCALE GENOMIC DNA]</scope>
    <source>
        <strain evidence="6 7">22II1-22F33</strain>
    </source>
</reference>
<dbReference type="AlphaFoldDB" id="A0A225NSW7"/>
<dbReference type="GO" id="GO:0000976">
    <property type="term" value="F:transcription cis-regulatory region binding"/>
    <property type="evidence" value="ECO:0007669"/>
    <property type="project" value="TreeGrafter"/>
</dbReference>
<feature type="DNA-binding region" description="H-T-H motif" evidence="4">
    <location>
        <begin position="30"/>
        <end position="49"/>
    </location>
</feature>
<dbReference type="SUPFAM" id="SSF46689">
    <property type="entry name" value="Homeodomain-like"/>
    <property type="match status" value="1"/>
</dbReference>
<feature type="domain" description="HTH tetR-type" evidence="5">
    <location>
        <begin position="7"/>
        <end position="67"/>
    </location>
</feature>
<dbReference type="OrthoDB" id="9802802at2"/>
<dbReference type="PANTHER" id="PTHR30055:SF234">
    <property type="entry name" value="HTH-TYPE TRANSCRIPTIONAL REGULATOR BETI"/>
    <property type="match status" value="1"/>
</dbReference>
<dbReference type="InterPro" id="IPR009057">
    <property type="entry name" value="Homeodomain-like_sf"/>
</dbReference>
<dbReference type="PROSITE" id="PS50977">
    <property type="entry name" value="HTH_TETR_2"/>
    <property type="match status" value="1"/>
</dbReference>
<dbReference type="InterPro" id="IPR001647">
    <property type="entry name" value="HTH_TetR"/>
</dbReference>
<evidence type="ECO:0000256" key="1">
    <source>
        <dbReference type="ARBA" id="ARBA00023015"/>
    </source>
</evidence>
<dbReference type="PANTHER" id="PTHR30055">
    <property type="entry name" value="HTH-TYPE TRANSCRIPTIONAL REGULATOR RUTR"/>
    <property type="match status" value="1"/>
</dbReference>
<evidence type="ECO:0000256" key="3">
    <source>
        <dbReference type="ARBA" id="ARBA00023163"/>
    </source>
</evidence>
<evidence type="ECO:0000256" key="2">
    <source>
        <dbReference type="ARBA" id="ARBA00023125"/>
    </source>
</evidence>
<protein>
    <recommendedName>
        <fullName evidence="5">HTH tetR-type domain-containing protein</fullName>
    </recommendedName>
</protein>
<dbReference type="FunFam" id="1.10.10.60:FF:000141">
    <property type="entry name" value="TetR family transcriptional regulator"/>
    <property type="match status" value="1"/>
</dbReference>
<dbReference type="EMBL" id="AQQR01000001">
    <property type="protein sequence ID" value="OWU77942.1"/>
    <property type="molecule type" value="Genomic_DNA"/>
</dbReference>
<dbReference type="RefSeq" id="WP_088648614.1">
    <property type="nucleotide sequence ID" value="NZ_AQQR01000001.1"/>
</dbReference>
<evidence type="ECO:0000313" key="6">
    <source>
        <dbReference type="EMBL" id="OWU77942.1"/>
    </source>
</evidence>
<evidence type="ECO:0000259" key="5">
    <source>
        <dbReference type="PROSITE" id="PS50977"/>
    </source>
</evidence>
<organism evidence="6 7">
    <name type="scientific">Marinibacterium profundimaris</name>
    <dbReference type="NCBI Taxonomy" id="1679460"/>
    <lineage>
        <taxon>Bacteria</taxon>
        <taxon>Pseudomonadati</taxon>
        <taxon>Pseudomonadota</taxon>
        <taxon>Alphaproteobacteria</taxon>
        <taxon>Rhodobacterales</taxon>
        <taxon>Paracoccaceae</taxon>
        <taxon>Marinibacterium</taxon>
    </lineage>
</organism>
<keyword evidence="3" id="KW-0804">Transcription</keyword>
<dbReference type="Pfam" id="PF00440">
    <property type="entry name" value="TetR_N"/>
    <property type="match status" value="1"/>
</dbReference>
<evidence type="ECO:0000313" key="7">
    <source>
        <dbReference type="Proteomes" id="UP000215377"/>
    </source>
</evidence>
<accession>A0A225NSW7</accession>
<dbReference type="Proteomes" id="UP000215377">
    <property type="component" value="Unassembled WGS sequence"/>
</dbReference>
<dbReference type="GO" id="GO:0003700">
    <property type="term" value="F:DNA-binding transcription factor activity"/>
    <property type="evidence" value="ECO:0007669"/>
    <property type="project" value="TreeGrafter"/>
</dbReference>
<comment type="caution">
    <text evidence="6">The sequence shown here is derived from an EMBL/GenBank/DDBJ whole genome shotgun (WGS) entry which is preliminary data.</text>
</comment>
<dbReference type="Gene3D" id="1.10.357.10">
    <property type="entry name" value="Tetracycline Repressor, domain 2"/>
    <property type="match status" value="1"/>
</dbReference>
<keyword evidence="2 4" id="KW-0238">DNA-binding</keyword>
<dbReference type="PRINTS" id="PR00455">
    <property type="entry name" value="HTHTETR"/>
</dbReference>
<proteinExistence type="predicted"/>
<name>A0A225NSW7_9RHOB</name>
<sequence>MNEISADPKRDAILGSAMTAFASYGFRKTSMDDIARGAGMSRPAVYMHFRNKEDILRSLVEMTYLEAADGVRAALEADGSVAMRLRNALLAQSGRITELLLKSPHGMELMDSGADVAMDLVEAGEARLSDLYADWLAAEMSAGRVDLLKSPDHVAQTLTAAMKGLKKRGADLAEYQARVETLAVLVGAGLTRG</sequence>
<keyword evidence="1" id="KW-0805">Transcription regulation</keyword>
<dbReference type="InterPro" id="IPR050109">
    <property type="entry name" value="HTH-type_TetR-like_transc_reg"/>
</dbReference>
<evidence type="ECO:0000256" key="4">
    <source>
        <dbReference type="PROSITE-ProRule" id="PRU00335"/>
    </source>
</evidence>